<sequence length="751" mass="84672">METQQELGELNWLRPGKQEVVVVGNFVADEAPRLHAGFGGSSELDAERARFIDPEPYSRLEHALKDYIAETLRIEFTTFDNSLADKIGAMEKAFGKSKQGLWHRLWYGLGNNKDVIEAWVDLIPDQYGLSVIKAGLAVVFKLAENSNEKRQRVFKTFSTLRDSLVELHPDRGRFLSDPDVRKAATELYTTIIRSIEDMVLVLTMMEKSRWNMVAAKFAARLKREHGLEESRPTPATILQTLEDHIAKYEKAIGLARDRVHERAEAYSRFNATQTVFVHEVALATKNGLERHASRVEDIGARLIGDVSHLREMANADITHREEQSRRYESGHSEVLNALRGSERELQRVAQEQRDTRALIRTLLLGFIMESKQQEARYSEIATLQRQQASHTRTKHAAVVSLERLCDILARPLSTALNPDDPPSLDLMFQHASADLGHALAEQGRFPLKAQGQAQSLLATDQFFNWMSRSHPTLLLVDANIRDSELESLSAISVLSSTLVTSLMEAYPDDVVIHFFCGMHDWPRDAWYGPNGLVRSLILQLLMKLATKDPDMSSWNLDFINDRGFLESLEQHCLDDLCLALHWLLYEFPPDTCIYCIIDSVSRFDVDRLLKDLGTVMECLRTIVNDASLVPIFKVLLTNPGESTWAIKNMPLFKEDPSRMVCLSRVNLVPAHISGRAVSEHLLMAPSATGRRSPSPFRHSRTPSPFGHSRAPSPFRHSRSPSPAILVSKRISEPVLPVREVFGGDGVGGYDF</sequence>
<dbReference type="OrthoDB" id="4587513at2759"/>
<dbReference type="Proteomes" id="UP000007322">
    <property type="component" value="Chromosome 1"/>
</dbReference>
<dbReference type="PANTHER" id="PTHR40619:SF3">
    <property type="entry name" value="FUNGAL STAND N-TERMINAL GOODBYE DOMAIN-CONTAINING PROTEIN"/>
    <property type="match status" value="1"/>
</dbReference>
<feature type="region of interest" description="Disordered" evidence="1">
    <location>
        <begin position="686"/>
        <end position="720"/>
    </location>
</feature>
<evidence type="ECO:0000313" key="2">
    <source>
        <dbReference type="EMBL" id="AEO53772.1"/>
    </source>
</evidence>
<dbReference type="OMA" id="PWINLIP"/>
<gene>
    <name evidence="2" type="ORF">MYCTH_2295558</name>
</gene>
<organism evidence="2 3">
    <name type="scientific">Thermothelomyces thermophilus (strain ATCC 42464 / BCRC 31852 / DSM 1799)</name>
    <name type="common">Sporotrichum thermophile</name>
    <dbReference type="NCBI Taxonomy" id="573729"/>
    <lineage>
        <taxon>Eukaryota</taxon>
        <taxon>Fungi</taxon>
        <taxon>Dikarya</taxon>
        <taxon>Ascomycota</taxon>
        <taxon>Pezizomycotina</taxon>
        <taxon>Sordariomycetes</taxon>
        <taxon>Sordariomycetidae</taxon>
        <taxon>Sordariales</taxon>
        <taxon>Chaetomiaceae</taxon>
        <taxon>Thermothelomyces</taxon>
    </lineage>
</organism>
<dbReference type="RefSeq" id="XP_003659017.1">
    <property type="nucleotide sequence ID" value="XM_003658969.1"/>
</dbReference>
<dbReference type="GeneID" id="11508706"/>
<evidence type="ECO:0000313" key="3">
    <source>
        <dbReference type="Proteomes" id="UP000007322"/>
    </source>
</evidence>
<keyword evidence="3" id="KW-1185">Reference proteome</keyword>
<evidence type="ECO:0008006" key="4">
    <source>
        <dbReference type="Google" id="ProtNLM"/>
    </source>
</evidence>
<dbReference type="eggNOG" id="ENOG502RUYV">
    <property type="taxonomic scope" value="Eukaryota"/>
</dbReference>
<dbReference type="EMBL" id="CP003002">
    <property type="protein sequence ID" value="AEO53772.1"/>
    <property type="molecule type" value="Genomic_DNA"/>
</dbReference>
<dbReference type="VEuPathDB" id="FungiDB:MYCTH_2295558"/>
<reference evidence="2 3" key="1">
    <citation type="journal article" date="2011" name="Nat. Biotechnol.">
        <title>Comparative genomic analysis of the thermophilic biomass-degrading fungi Myceliophthora thermophila and Thielavia terrestris.</title>
        <authorList>
            <person name="Berka R.M."/>
            <person name="Grigoriev I.V."/>
            <person name="Otillar R."/>
            <person name="Salamov A."/>
            <person name="Grimwood J."/>
            <person name="Reid I."/>
            <person name="Ishmael N."/>
            <person name="John T."/>
            <person name="Darmond C."/>
            <person name="Moisan M.-C."/>
            <person name="Henrissat B."/>
            <person name="Coutinho P.M."/>
            <person name="Lombard V."/>
            <person name="Natvig D.O."/>
            <person name="Lindquist E."/>
            <person name="Schmutz J."/>
            <person name="Lucas S."/>
            <person name="Harris P."/>
            <person name="Powlowski J."/>
            <person name="Bellemare A."/>
            <person name="Taylor D."/>
            <person name="Butler G."/>
            <person name="de Vries R.P."/>
            <person name="Allijn I.E."/>
            <person name="van den Brink J."/>
            <person name="Ushinsky S."/>
            <person name="Storms R."/>
            <person name="Powell A.J."/>
            <person name="Paulsen I.T."/>
            <person name="Elbourne L.D.H."/>
            <person name="Baker S.E."/>
            <person name="Magnuson J."/>
            <person name="LaBoissiere S."/>
            <person name="Clutterbuck A.J."/>
            <person name="Martinez D."/>
            <person name="Wogulis M."/>
            <person name="de Leon A.L."/>
            <person name="Rey M.W."/>
            <person name="Tsang A."/>
        </authorList>
    </citation>
    <scope>NUCLEOTIDE SEQUENCE [LARGE SCALE GENOMIC DNA]</scope>
    <source>
        <strain evidence="3">ATCC 42464 / BCRC 31852 / DSM 1799</strain>
    </source>
</reference>
<dbReference type="HOGENOM" id="CLU_027356_1_0_1"/>
<proteinExistence type="predicted"/>
<dbReference type="PANTHER" id="PTHR40619">
    <property type="entry name" value="FUNGAL STAND N-TERMINAL GOODBYE DOMAIN-CONTAINING PROTEIN"/>
    <property type="match status" value="1"/>
</dbReference>
<protein>
    <recommendedName>
        <fullName evidence="4">Fungal STAND N-terminal Goodbye domain-containing protein</fullName>
    </recommendedName>
</protein>
<dbReference type="InParanoid" id="G2Q5E1"/>
<name>G2Q5E1_THET4</name>
<dbReference type="KEGG" id="mtm:MYCTH_2295558"/>
<feature type="compositionally biased region" description="Low complexity" evidence="1">
    <location>
        <begin position="707"/>
        <end position="720"/>
    </location>
</feature>
<dbReference type="STRING" id="573729.G2Q5E1"/>
<evidence type="ECO:0000256" key="1">
    <source>
        <dbReference type="SAM" id="MobiDB-lite"/>
    </source>
</evidence>
<accession>G2Q5E1</accession>
<dbReference type="AlphaFoldDB" id="G2Q5E1"/>